<gene>
    <name evidence="5" type="ORF">FBUS_01831</name>
</gene>
<protein>
    <recommendedName>
        <fullName evidence="4">SH2 domain-containing protein</fullName>
    </recommendedName>
</protein>
<dbReference type="InterPro" id="IPR036028">
    <property type="entry name" value="SH3-like_dom_sf"/>
</dbReference>
<dbReference type="PRINTS" id="PR00401">
    <property type="entry name" value="SH2DOMAIN"/>
</dbReference>
<sequence>MGNCVPSRSDLPGLAESPGVIKRSSLASIVTHDTWTGGDAEDSKDTWCFVNQVSEDSRSASVSLPSSSPLFLLDAEPLDVSAGPNRPTREKTSNRFVPSEDEHLRDFHFEKPLCIPPNSEVSKTNSIPVITSERPVLTNISYDLHNRRHIPTVQFTEMQISHPYHTEGSPGDSGLGGSFATSPRVVPSAAEVRHSDITDQALPGYSRTEIYIPTEIVGSVTISQQVKKIVDRESSFSKVVSPPIPPKCSYQDTFDRHRRRTNTPTLELAGPAKTANADAGAYQRPLMVTQEPMVVFALQPYLKTNDSELSMVENERLLVMDYNPSQPHSDLAADGKRWLVARIDPRFHCVKGMRNIQGLVPARLLAPFKITPNHSAAWFPVDRDEADRMLLRNNNPCGTYLLRPSSDPTNAFALSLRFFDLSTQEWFVKHYRVRYKTSEDVFFVFRRAAFNSVEQLIEHHSSEIN</sequence>
<evidence type="ECO:0000313" key="5">
    <source>
        <dbReference type="EMBL" id="KAA0195468.1"/>
    </source>
</evidence>
<evidence type="ECO:0000256" key="3">
    <source>
        <dbReference type="SAM" id="MobiDB-lite"/>
    </source>
</evidence>
<dbReference type="GO" id="GO:0005737">
    <property type="term" value="C:cytoplasm"/>
    <property type="evidence" value="ECO:0007669"/>
    <property type="project" value="TreeGrafter"/>
</dbReference>
<proteinExistence type="predicted"/>
<accession>A0A8E0RXE3</accession>
<dbReference type="InterPro" id="IPR000980">
    <property type="entry name" value="SH2"/>
</dbReference>
<dbReference type="EMBL" id="LUCM01003687">
    <property type="protein sequence ID" value="KAA0195468.1"/>
    <property type="molecule type" value="Genomic_DNA"/>
</dbReference>
<feature type="compositionally biased region" description="Basic and acidic residues" evidence="3">
    <location>
        <begin position="87"/>
        <end position="98"/>
    </location>
</feature>
<comment type="caution">
    <text evidence="5">The sequence shown here is derived from an EMBL/GenBank/DDBJ whole genome shotgun (WGS) entry which is preliminary data.</text>
</comment>
<dbReference type="SUPFAM" id="SSF50044">
    <property type="entry name" value="SH3-domain"/>
    <property type="match status" value="1"/>
</dbReference>
<keyword evidence="1 2" id="KW-0727">SH2 domain</keyword>
<dbReference type="AlphaFoldDB" id="A0A8E0RXE3"/>
<dbReference type="InterPro" id="IPR051184">
    <property type="entry name" value="Tyrosine-phos_adapter"/>
</dbReference>
<dbReference type="PROSITE" id="PS50001">
    <property type="entry name" value="SH2"/>
    <property type="match status" value="1"/>
</dbReference>
<dbReference type="GO" id="GO:0007167">
    <property type="term" value="P:enzyme-linked receptor protein signaling pathway"/>
    <property type="evidence" value="ECO:0007669"/>
    <property type="project" value="TreeGrafter"/>
</dbReference>
<keyword evidence="6" id="KW-1185">Reference proteome</keyword>
<evidence type="ECO:0000313" key="6">
    <source>
        <dbReference type="Proteomes" id="UP000728185"/>
    </source>
</evidence>
<dbReference type="GO" id="GO:0030971">
    <property type="term" value="F:receptor tyrosine kinase binding"/>
    <property type="evidence" value="ECO:0007669"/>
    <property type="project" value="TreeGrafter"/>
</dbReference>
<dbReference type="PANTHER" id="PTHR19969">
    <property type="entry name" value="SH2-SH3 ADAPTOR PROTEIN-RELATED"/>
    <property type="match status" value="1"/>
</dbReference>
<name>A0A8E0RXE3_9TREM</name>
<evidence type="ECO:0000256" key="1">
    <source>
        <dbReference type="ARBA" id="ARBA00022999"/>
    </source>
</evidence>
<dbReference type="GO" id="GO:0016477">
    <property type="term" value="P:cell migration"/>
    <property type="evidence" value="ECO:0007669"/>
    <property type="project" value="TreeGrafter"/>
</dbReference>
<dbReference type="PANTHER" id="PTHR19969:SF5">
    <property type="entry name" value="CRK-LIKE PROTEIN"/>
    <property type="match status" value="1"/>
</dbReference>
<dbReference type="OrthoDB" id="4062651at2759"/>
<dbReference type="SMART" id="SM00252">
    <property type="entry name" value="SH2"/>
    <property type="match status" value="1"/>
</dbReference>
<reference evidence="5" key="1">
    <citation type="submission" date="2019-05" db="EMBL/GenBank/DDBJ databases">
        <title>Annotation for the trematode Fasciolopsis buski.</title>
        <authorList>
            <person name="Choi Y.-J."/>
        </authorList>
    </citation>
    <scope>NUCLEOTIDE SEQUENCE</scope>
    <source>
        <strain evidence="5">HT</strain>
        <tissue evidence="5">Whole worm</tissue>
    </source>
</reference>
<dbReference type="Gene3D" id="3.30.505.10">
    <property type="entry name" value="SH2 domain"/>
    <property type="match status" value="1"/>
</dbReference>
<dbReference type="Proteomes" id="UP000728185">
    <property type="component" value="Unassembled WGS sequence"/>
</dbReference>
<dbReference type="GO" id="GO:0035591">
    <property type="term" value="F:signaling adaptor activity"/>
    <property type="evidence" value="ECO:0007669"/>
    <property type="project" value="TreeGrafter"/>
</dbReference>
<feature type="region of interest" description="Disordered" evidence="3">
    <location>
        <begin position="78"/>
        <end position="98"/>
    </location>
</feature>
<dbReference type="InterPro" id="IPR036860">
    <property type="entry name" value="SH2_dom_sf"/>
</dbReference>
<evidence type="ECO:0000259" key="4">
    <source>
        <dbReference type="PROSITE" id="PS50001"/>
    </source>
</evidence>
<dbReference type="Pfam" id="PF00017">
    <property type="entry name" value="SH2"/>
    <property type="match status" value="1"/>
</dbReference>
<evidence type="ECO:0000256" key="2">
    <source>
        <dbReference type="PROSITE-ProRule" id="PRU00191"/>
    </source>
</evidence>
<dbReference type="SUPFAM" id="SSF55550">
    <property type="entry name" value="SH2 domain"/>
    <property type="match status" value="1"/>
</dbReference>
<organism evidence="5 6">
    <name type="scientific">Fasciolopsis buskii</name>
    <dbReference type="NCBI Taxonomy" id="27845"/>
    <lineage>
        <taxon>Eukaryota</taxon>
        <taxon>Metazoa</taxon>
        <taxon>Spiralia</taxon>
        <taxon>Lophotrochozoa</taxon>
        <taxon>Platyhelminthes</taxon>
        <taxon>Trematoda</taxon>
        <taxon>Digenea</taxon>
        <taxon>Plagiorchiida</taxon>
        <taxon>Echinostomata</taxon>
        <taxon>Echinostomatoidea</taxon>
        <taxon>Fasciolidae</taxon>
        <taxon>Fasciolopsis</taxon>
    </lineage>
</organism>
<feature type="domain" description="SH2" evidence="4">
    <location>
        <begin position="338"/>
        <end position="465"/>
    </location>
</feature>